<comment type="caution">
    <text evidence="3">The sequence shown here is derived from an EMBL/GenBank/DDBJ whole genome shotgun (WGS) entry which is preliminary data.</text>
</comment>
<evidence type="ECO:0000313" key="3">
    <source>
        <dbReference type="EMBL" id="KXX79748.1"/>
    </source>
</evidence>
<feature type="compositionally biased region" description="Basic residues" evidence="1">
    <location>
        <begin position="1020"/>
        <end position="1033"/>
    </location>
</feature>
<protein>
    <recommendedName>
        <fullName evidence="2">DUF7892 domain-containing protein</fullName>
    </recommendedName>
</protein>
<feature type="region of interest" description="Disordered" evidence="1">
    <location>
        <begin position="982"/>
        <end position="1087"/>
    </location>
</feature>
<feature type="region of interest" description="Disordered" evidence="1">
    <location>
        <begin position="641"/>
        <end position="676"/>
    </location>
</feature>
<feature type="region of interest" description="Disordered" evidence="1">
    <location>
        <begin position="1"/>
        <end position="36"/>
    </location>
</feature>
<feature type="region of interest" description="Disordered" evidence="1">
    <location>
        <begin position="1099"/>
        <end position="1158"/>
    </location>
</feature>
<dbReference type="VEuPathDB" id="FungiDB:MMYC01_202810"/>
<feature type="compositionally biased region" description="Basic and acidic residues" evidence="1">
    <location>
        <begin position="1278"/>
        <end position="1288"/>
    </location>
</feature>
<evidence type="ECO:0000256" key="1">
    <source>
        <dbReference type="SAM" id="MobiDB-lite"/>
    </source>
</evidence>
<feature type="compositionally biased region" description="Basic and acidic residues" evidence="1">
    <location>
        <begin position="913"/>
        <end position="922"/>
    </location>
</feature>
<feature type="compositionally biased region" description="Pro residues" evidence="1">
    <location>
        <begin position="646"/>
        <end position="676"/>
    </location>
</feature>
<dbReference type="InterPro" id="IPR057214">
    <property type="entry name" value="DUF7892"/>
</dbReference>
<feature type="region of interest" description="Disordered" evidence="1">
    <location>
        <begin position="1182"/>
        <end position="1295"/>
    </location>
</feature>
<feature type="compositionally biased region" description="Basic and acidic residues" evidence="1">
    <location>
        <begin position="1198"/>
        <end position="1211"/>
    </location>
</feature>
<dbReference type="OrthoDB" id="2322499at2759"/>
<dbReference type="Pfam" id="PF25422">
    <property type="entry name" value="DUF7892"/>
    <property type="match status" value="1"/>
</dbReference>
<feature type="compositionally biased region" description="Polar residues" evidence="1">
    <location>
        <begin position="1114"/>
        <end position="1125"/>
    </location>
</feature>
<feature type="compositionally biased region" description="Basic and acidic residues" evidence="1">
    <location>
        <begin position="1242"/>
        <end position="1268"/>
    </location>
</feature>
<sequence length="1403" mass="153510">MDMNKTGHEQASSLSAVPGDVHANGPAGSVSLVADRGHEGFERTAEVLMRLEDSSSGLDESPMRAQDGNSGTKLTIDGATGISDQAGLARKRKSPGDMAESDVAEPAEPREGTKKMKLAEDHANQNATSVTTDSLGPDKPRAGGVAAIWAFGSRMCGPCLIQNSVKEVDLLLSGSLPSAVLPALPFIFLTEELHVFSATMLEQGHLPVDQQVTKRFSSSDVEALTEEFLQVKDMGQGTTGEWLKGLAGRGKDMQQDASKWEKWEYSGGVARMCSQLYPGYVRKSSVPTAPELSTELPATLPNPHIPSALRSSLSQPRHERTAEEVAELKAARKAEIERRALLLDPPLTAEVLRHIPSFQAATHIVAALDDNAWELLKPRLLAQRADAETREGEIATQAKAEQGRPEHGHLETTLASTKEARDRVDKDWEEVQAPLRAKIAGFADEVIRDGWGKGKKVTRENCSRFAIDVLVNVRKRFYAEVAKDAAAARAAGENPCTDPPAGPFTQKLTLENMKWIFDTKIRPHTEALRKELFYCSGCEGNYKAFGFEGVIQHYAAKHTNALSVGNVVVHWRAEWPEQSPFSAEVRPAKPSVYPYGLGNFVGAGPPPPVSYNYPPAATGAIPPPIHPAGIGYGYGVPAYHDHYQQQPPPLPSQPYQPHPPVPPFAPQPAYEPPHPSYVPPPAPYQPYPPPAVPYPPPTVEAAQGYATPQSGQYDYNYGSYQPNSSGAYASPQAPTYRDLYQTKLEDIARNSREVWRLLGDIKDLPGAVRVFVTIHHLVKRFRSRFYETPPLAMFIDGLSNNKEMRPVRNVNGLVCKACHLGLGNAASVEPDRKYFSLPQLANHFQSKHVEPIQGTQTQSMANPLDWVVDMVLLPNLSAISSITLSINETQKSLLTAALPSAVGSQRGPGSTSDHPDQPDRRNGPALMGGIAPIPSNARDEPYRQPAQPSANATSRATTSHSFIDKYSISAESAAAGFLAESRSSAQSPISGTPATMSESEGGRHSSQGSRQSRGQNGFQSHRKGHGKNTHAKTRGVTGSGDLMFGQPPGAGEEMAQHDEAGTPPMPATHRTEGLRTHSSSAQPGQPITVSVPETLKTQAPTQAPTMPLQHPETNHPSWTRLTSPAGTREEPDIIAALESRLERRRSPPSCYSDGAQSAARYVDSRGYAAAPDLQYASGAYTRRGEEDGWAESPALRPRHYDPRPAGRDRSPPGRQLGAVYYPKPRPTGRREEGYGDQLPQRDFAELSPRHTEEARFSRPPPRPEDRSHRGAAPPPLPEAERYHYRDGGTMRTQSRPPPVEAYEIVQVIDEHGEYYIRRPVRREQPDPRFVYEERRVFPRDAGPYRHHHHHHQTAVHEPVYVSSRPSLARDGGVGTSMTPEGWEADRHADPAYYEEYDPRFPAA</sequence>
<feature type="region of interest" description="Disordered" evidence="1">
    <location>
        <begin position="901"/>
        <end position="959"/>
    </location>
</feature>
<evidence type="ECO:0000259" key="2">
    <source>
        <dbReference type="Pfam" id="PF25422"/>
    </source>
</evidence>
<feature type="region of interest" description="Disordered" evidence="1">
    <location>
        <begin position="1343"/>
        <end position="1388"/>
    </location>
</feature>
<reference evidence="3 4" key="1">
    <citation type="journal article" date="2016" name="Genome Announc.">
        <title>Genome Sequence of Madurella mycetomatis mm55, Isolated from a Human Mycetoma Case in Sudan.</title>
        <authorList>
            <person name="Smit S."/>
            <person name="Derks M.F."/>
            <person name="Bervoets S."/>
            <person name="Fahal A."/>
            <person name="van Leeuwen W."/>
            <person name="van Belkum A."/>
            <person name="van de Sande W.W."/>
        </authorList>
    </citation>
    <scope>NUCLEOTIDE SEQUENCE [LARGE SCALE GENOMIC DNA]</scope>
    <source>
        <strain evidence="4">mm55</strain>
    </source>
</reference>
<gene>
    <name evidence="3" type="ORF">MMYC01_202810</name>
</gene>
<dbReference type="AlphaFoldDB" id="A0A175W7H9"/>
<evidence type="ECO:0000313" key="4">
    <source>
        <dbReference type="Proteomes" id="UP000078237"/>
    </source>
</evidence>
<accession>A0A175W7H9</accession>
<feature type="compositionally biased region" description="Low complexity" evidence="1">
    <location>
        <begin position="1004"/>
        <end position="1019"/>
    </location>
</feature>
<feature type="domain" description="DUF7892" evidence="2">
    <location>
        <begin position="738"/>
        <end position="893"/>
    </location>
</feature>
<feature type="compositionally biased region" description="Polar residues" evidence="1">
    <location>
        <begin position="946"/>
        <end position="959"/>
    </location>
</feature>
<proteinExistence type="predicted"/>
<feature type="compositionally biased region" description="Basic residues" evidence="1">
    <location>
        <begin position="1344"/>
        <end position="1353"/>
    </location>
</feature>
<feature type="region of interest" description="Disordered" evidence="1">
    <location>
        <begin position="52"/>
        <end position="114"/>
    </location>
</feature>
<keyword evidence="4" id="KW-1185">Reference proteome</keyword>
<feature type="compositionally biased region" description="Polar residues" evidence="1">
    <location>
        <begin position="1076"/>
        <end position="1087"/>
    </location>
</feature>
<dbReference type="STRING" id="100816.A0A175W7H9"/>
<feature type="compositionally biased region" description="Polar residues" evidence="1">
    <location>
        <begin position="982"/>
        <end position="996"/>
    </location>
</feature>
<name>A0A175W7H9_9PEZI</name>
<organism evidence="3 4">
    <name type="scientific">Madurella mycetomatis</name>
    <dbReference type="NCBI Taxonomy" id="100816"/>
    <lineage>
        <taxon>Eukaryota</taxon>
        <taxon>Fungi</taxon>
        <taxon>Dikarya</taxon>
        <taxon>Ascomycota</taxon>
        <taxon>Pezizomycotina</taxon>
        <taxon>Sordariomycetes</taxon>
        <taxon>Sordariomycetidae</taxon>
        <taxon>Sordariales</taxon>
        <taxon>Sordariales incertae sedis</taxon>
        <taxon>Madurella</taxon>
    </lineage>
</organism>
<dbReference type="EMBL" id="LCTW02000078">
    <property type="protein sequence ID" value="KXX79748.1"/>
    <property type="molecule type" value="Genomic_DNA"/>
</dbReference>
<dbReference type="Proteomes" id="UP000078237">
    <property type="component" value="Unassembled WGS sequence"/>
</dbReference>